<dbReference type="EMBL" id="HBNR01015938">
    <property type="protein sequence ID" value="CAE4570871.1"/>
    <property type="molecule type" value="Transcribed_RNA"/>
</dbReference>
<gene>
    <name evidence="3" type="ORF">AMON00008_LOCUS10490</name>
</gene>
<dbReference type="GO" id="GO:0005737">
    <property type="term" value="C:cytoplasm"/>
    <property type="evidence" value="ECO:0007669"/>
    <property type="project" value="TreeGrafter"/>
</dbReference>
<dbReference type="Pfam" id="PF00656">
    <property type="entry name" value="Peptidase_C14"/>
    <property type="match status" value="1"/>
</dbReference>
<dbReference type="Gene3D" id="3.40.50.12660">
    <property type="match status" value="2"/>
</dbReference>
<proteinExistence type="inferred from homology"/>
<dbReference type="PANTHER" id="PTHR48104:SF30">
    <property type="entry name" value="METACASPASE-1"/>
    <property type="match status" value="1"/>
</dbReference>
<feature type="domain" description="Peptidase C14 caspase" evidence="2">
    <location>
        <begin position="269"/>
        <end position="434"/>
    </location>
</feature>
<evidence type="ECO:0000259" key="2">
    <source>
        <dbReference type="Pfam" id="PF00656"/>
    </source>
</evidence>
<name>A0A7S4Q500_9DINO</name>
<dbReference type="GO" id="GO:0004197">
    <property type="term" value="F:cysteine-type endopeptidase activity"/>
    <property type="evidence" value="ECO:0007669"/>
    <property type="project" value="InterPro"/>
</dbReference>
<sequence>MESFPHDFVSKVKELAQDVGLWIGAQVSCSATDANMMMRRIDKSRRDITEMGVINSSLSFQMCDVALATASVTLCTVFGMAGLEECKRDFSAACEPVPREVVPQLWRRTQDFFWSAARLACAQQRGDAARVLQEQHVYDRHARHLAGLRRLGAVRLPPEAHETFSSEVARIMPSTVVMLSTCLESSHSTSAPSPRTPYSGAIEGRCTELLLKTLGEFQDRSWMELLWAMRRLVVHGRPAERQVPTVSCSRLLDLNTSFSVINPKPSGRCRALLVGINYVGQEGLQMSVGHKDVAETRRYLLSQGYSADDVKVLVDDGRHEVPDKKAIEAGMSWLVHGAKPGDSLFFLYSGHGCTYIGDDETDSAEDADEALCPLDFRSAGMIFDDEIYRLLVGPLPEGVHLTCIIDCCQSGTVLHLPYAYSTCEGLLASSKAPRVSPSMEPNRHYDPGKMLHVIRQHPAMCAAAVFWAEELAVMNPSHQMSLLGGAMMRVAQSGHSWAHA</sequence>
<protein>
    <recommendedName>
        <fullName evidence="2">Peptidase C14 caspase domain-containing protein</fullName>
    </recommendedName>
</protein>
<evidence type="ECO:0000313" key="3">
    <source>
        <dbReference type="EMBL" id="CAE4570871.1"/>
    </source>
</evidence>
<organism evidence="3">
    <name type="scientific">Alexandrium monilatum</name>
    <dbReference type="NCBI Taxonomy" id="311494"/>
    <lineage>
        <taxon>Eukaryota</taxon>
        <taxon>Sar</taxon>
        <taxon>Alveolata</taxon>
        <taxon>Dinophyceae</taxon>
        <taxon>Gonyaulacales</taxon>
        <taxon>Pyrocystaceae</taxon>
        <taxon>Alexandrium</taxon>
    </lineage>
</organism>
<reference evidence="3" key="1">
    <citation type="submission" date="2021-01" db="EMBL/GenBank/DDBJ databases">
        <authorList>
            <person name="Corre E."/>
            <person name="Pelletier E."/>
            <person name="Niang G."/>
            <person name="Scheremetjew M."/>
            <person name="Finn R."/>
            <person name="Kale V."/>
            <person name="Holt S."/>
            <person name="Cochrane G."/>
            <person name="Meng A."/>
            <person name="Brown T."/>
            <person name="Cohen L."/>
        </authorList>
    </citation>
    <scope>NUCLEOTIDE SEQUENCE</scope>
    <source>
        <strain evidence="3">CCMP3105</strain>
    </source>
</reference>
<accession>A0A7S4Q500</accession>
<dbReference type="AlphaFoldDB" id="A0A7S4Q500"/>
<dbReference type="InterPro" id="IPR011600">
    <property type="entry name" value="Pept_C14_caspase"/>
</dbReference>
<comment type="similarity">
    <text evidence="1">Belongs to the peptidase C14B family.</text>
</comment>
<dbReference type="InterPro" id="IPR050452">
    <property type="entry name" value="Metacaspase"/>
</dbReference>
<evidence type="ECO:0000256" key="1">
    <source>
        <dbReference type="ARBA" id="ARBA00009005"/>
    </source>
</evidence>
<dbReference type="PANTHER" id="PTHR48104">
    <property type="entry name" value="METACASPASE-4"/>
    <property type="match status" value="1"/>
</dbReference>
<dbReference type="GO" id="GO:0006508">
    <property type="term" value="P:proteolysis"/>
    <property type="evidence" value="ECO:0007669"/>
    <property type="project" value="InterPro"/>
</dbReference>